<reference evidence="3" key="2">
    <citation type="submission" date="2024-10" db="UniProtKB">
        <authorList>
            <consortium name="EnsemblProtists"/>
        </authorList>
    </citation>
    <scope>IDENTIFICATION</scope>
</reference>
<dbReference type="InterPro" id="IPR011009">
    <property type="entry name" value="Kinase-like_dom_sf"/>
</dbReference>
<accession>A0A0D3ISA3</accession>
<proteinExistence type="predicted"/>
<organism evidence="3 4">
    <name type="scientific">Emiliania huxleyi (strain CCMP1516)</name>
    <dbReference type="NCBI Taxonomy" id="280463"/>
    <lineage>
        <taxon>Eukaryota</taxon>
        <taxon>Haptista</taxon>
        <taxon>Haptophyta</taxon>
        <taxon>Prymnesiophyceae</taxon>
        <taxon>Isochrysidales</taxon>
        <taxon>Noelaerhabdaceae</taxon>
        <taxon>Emiliania</taxon>
    </lineage>
</organism>
<feature type="compositionally biased region" description="Low complexity" evidence="1">
    <location>
        <begin position="256"/>
        <end position="280"/>
    </location>
</feature>
<dbReference type="SUPFAM" id="SSF56112">
    <property type="entry name" value="Protein kinase-like (PK-like)"/>
    <property type="match status" value="1"/>
</dbReference>
<evidence type="ECO:0000256" key="1">
    <source>
        <dbReference type="SAM" id="MobiDB-lite"/>
    </source>
</evidence>
<dbReference type="InterPro" id="IPR000719">
    <property type="entry name" value="Prot_kinase_dom"/>
</dbReference>
<dbReference type="PRINTS" id="PR00109">
    <property type="entry name" value="TYRKINASE"/>
</dbReference>
<dbReference type="PROSITE" id="PS50011">
    <property type="entry name" value="PROTEIN_KINASE_DOM"/>
    <property type="match status" value="1"/>
</dbReference>
<dbReference type="Proteomes" id="UP000013827">
    <property type="component" value="Unassembled WGS sequence"/>
</dbReference>
<dbReference type="InterPro" id="IPR051681">
    <property type="entry name" value="Ser/Thr_Kinases-Pseudokinases"/>
</dbReference>
<dbReference type="Gene3D" id="3.30.200.20">
    <property type="entry name" value="Phosphorylase Kinase, domain 1"/>
    <property type="match status" value="1"/>
</dbReference>
<feature type="region of interest" description="Disordered" evidence="1">
    <location>
        <begin position="249"/>
        <end position="291"/>
    </location>
</feature>
<dbReference type="Pfam" id="PF07714">
    <property type="entry name" value="PK_Tyr_Ser-Thr"/>
    <property type="match status" value="1"/>
</dbReference>
<dbReference type="eggNOG" id="KOG0192">
    <property type="taxonomic scope" value="Eukaryota"/>
</dbReference>
<evidence type="ECO:0000259" key="2">
    <source>
        <dbReference type="PROSITE" id="PS50011"/>
    </source>
</evidence>
<sequence>MAVKQLHAAPQDTRAMRSFCQEVGLMGRLSHPNLVRLYGATVSPDGSLGIVTELLPRASVFALLHPRGARGAAGDTPPPLPLVWRLLRGCARGMAYLHSLNPPIIHRDLKSQNLLLAEDYTLKVADFGLACEYLRSDHSQAMSRVGSVQWAAPEVLLGEAYSHKCDLWSFGVVCWELLTAAIPFHGLSDVTVATKVALDGMRLPVPTGAPRPLLRLMARCWAEDPRRRPEFRALVSFLEDLAAIAGASPPPPAAISPPVSELRSSPLGGASGPAGAARALTEPSQREGGRECTHSRLAFCRRI</sequence>
<dbReference type="CDD" id="cd13999">
    <property type="entry name" value="STKc_MAP3K-like"/>
    <property type="match status" value="1"/>
</dbReference>
<dbReference type="PROSITE" id="PS00108">
    <property type="entry name" value="PROTEIN_KINASE_ST"/>
    <property type="match status" value="1"/>
</dbReference>
<name>A0A0D3ISA3_EMIH1</name>
<dbReference type="PANTHER" id="PTHR44329">
    <property type="entry name" value="SERINE/THREONINE-PROTEIN KINASE TNNI3K-RELATED"/>
    <property type="match status" value="1"/>
</dbReference>
<dbReference type="SMART" id="SM00220">
    <property type="entry name" value="S_TKc"/>
    <property type="match status" value="1"/>
</dbReference>
<dbReference type="Gene3D" id="1.10.510.10">
    <property type="entry name" value="Transferase(Phosphotransferase) domain 1"/>
    <property type="match status" value="1"/>
</dbReference>
<reference evidence="4" key="1">
    <citation type="journal article" date="2013" name="Nature">
        <title>Pan genome of the phytoplankton Emiliania underpins its global distribution.</title>
        <authorList>
            <person name="Read B.A."/>
            <person name="Kegel J."/>
            <person name="Klute M.J."/>
            <person name="Kuo A."/>
            <person name="Lefebvre S.C."/>
            <person name="Maumus F."/>
            <person name="Mayer C."/>
            <person name="Miller J."/>
            <person name="Monier A."/>
            <person name="Salamov A."/>
            <person name="Young J."/>
            <person name="Aguilar M."/>
            <person name="Claverie J.M."/>
            <person name="Frickenhaus S."/>
            <person name="Gonzalez K."/>
            <person name="Herman E.K."/>
            <person name="Lin Y.C."/>
            <person name="Napier J."/>
            <person name="Ogata H."/>
            <person name="Sarno A.F."/>
            <person name="Shmutz J."/>
            <person name="Schroeder D."/>
            <person name="de Vargas C."/>
            <person name="Verret F."/>
            <person name="von Dassow P."/>
            <person name="Valentin K."/>
            <person name="Van de Peer Y."/>
            <person name="Wheeler G."/>
            <person name="Dacks J.B."/>
            <person name="Delwiche C.F."/>
            <person name="Dyhrman S.T."/>
            <person name="Glockner G."/>
            <person name="John U."/>
            <person name="Richards T."/>
            <person name="Worden A.Z."/>
            <person name="Zhang X."/>
            <person name="Grigoriev I.V."/>
            <person name="Allen A.E."/>
            <person name="Bidle K."/>
            <person name="Borodovsky M."/>
            <person name="Bowler C."/>
            <person name="Brownlee C."/>
            <person name="Cock J.M."/>
            <person name="Elias M."/>
            <person name="Gladyshev V.N."/>
            <person name="Groth M."/>
            <person name="Guda C."/>
            <person name="Hadaegh A."/>
            <person name="Iglesias-Rodriguez M.D."/>
            <person name="Jenkins J."/>
            <person name="Jones B.M."/>
            <person name="Lawson T."/>
            <person name="Leese F."/>
            <person name="Lindquist E."/>
            <person name="Lobanov A."/>
            <person name="Lomsadze A."/>
            <person name="Malik S.B."/>
            <person name="Marsh M.E."/>
            <person name="Mackinder L."/>
            <person name="Mock T."/>
            <person name="Mueller-Roeber B."/>
            <person name="Pagarete A."/>
            <person name="Parker M."/>
            <person name="Probert I."/>
            <person name="Quesneville H."/>
            <person name="Raines C."/>
            <person name="Rensing S.A."/>
            <person name="Riano-Pachon D.M."/>
            <person name="Richier S."/>
            <person name="Rokitta S."/>
            <person name="Shiraiwa Y."/>
            <person name="Soanes D.M."/>
            <person name="van der Giezen M."/>
            <person name="Wahlund T.M."/>
            <person name="Williams B."/>
            <person name="Wilson W."/>
            <person name="Wolfe G."/>
            <person name="Wurch L.L."/>
        </authorList>
    </citation>
    <scope>NUCLEOTIDE SEQUENCE</scope>
</reference>
<evidence type="ECO:0000313" key="4">
    <source>
        <dbReference type="Proteomes" id="UP000013827"/>
    </source>
</evidence>
<dbReference type="GO" id="GO:0004674">
    <property type="term" value="F:protein serine/threonine kinase activity"/>
    <property type="evidence" value="ECO:0007669"/>
    <property type="project" value="TreeGrafter"/>
</dbReference>
<dbReference type="InterPro" id="IPR001245">
    <property type="entry name" value="Ser-Thr/Tyr_kinase_cat_dom"/>
</dbReference>
<dbReference type="GO" id="GO:0005524">
    <property type="term" value="F:ATP binding"/>
    <property type="evidence" value="ECO:0007669"/>
    <property type="project" value="InterPro"/>
</dbReference>
<feature type="domain" description="Protein kinase" evidence="2">
    <location>
        <begin position="1"/>
        <end position="238"/>
    </location>
</feature>
<evidence type="ECO:0000313" key="3">
    <source>
        <dbReference type="EnsemblProtists" id="EOD14138"/>
    </source>
</evidence>
<protein>
    <recommendedName>
        <fullName evidence="2">Protein kinase domain-containing protein</fullName>
    </recommendedName>
</protein>
<dbReference type="AlphaFoldDB" id="A0A0D3ISA3"/>
<dbReference type="EnsemblProtists" id="EOD14138">
    <property type="protein sequence ID" value="EOD14138"/>
    <property type="gene ID" value="EMIHUDRAFT_66624"/>
</dbReference>
<dbReference type="InterPro" id="IPR008271">
    <property type="entry name" value="Ser/Thr_kinase_AS"/>
</dbReference>
<dbReference type="PaxDb" id="2903-EOD14138"/>
<keyword evidence="4" id="KW-1185">Reference proteome</keyword>
<dbReference type="STRING" id="2903.A0A0D3ISA3"/>